<dbReference type="InParanoid" id="A0A2J7QY80"/>
<proteinExistence type="inferred from homology"/>
<evidence type="ECO:0000256" key="8">
    <source>
        <dbReference type="RuleBase" id="RU363108"/>
    </source>
</evidence>
<feature type="transmembrane region" description="Helical" evidence="8">
    <location>
        <begin position="54"/>
        <end position="77"/>
    </location>
</feature>
<name>A0A2J7QY80_9NEOP</name>
<keyword evidence="3 8" id="KW-0812">Transmembrane</keyword>
<dbReference type="Pfam" id="PF08395">
    <property type="entry name" value="7tm_7"/>
    <property type="match status" value="1"/>
</dbReference>
<keyword evidence="7 8" id="KW-0807">Transducer</keyword>
<dbReference type="GO" id="GO:0008049">
    <property type="term" value="P:male courtship behavior"/>
    <property type="evidence" value="ECO:0007669"/>
    <property type="project" value="TreeGrafter"/>
</dbReference>
<evidence type="ECO:0000256" key="4">
    <source>
        <dbReference type="ARBA" id="ARBA00022989"/>
    </source>
</evidence>
<dbReference type="GO" id="GO:0005886">
    <property type="term" value="C:plasma membrane"/>
    <property type="evidence" value="ECO:0007669"/>
    <property type="project" value="UniProtKB-SubCell"/>
</dbReference>
<dbReference type="Proteomes" id="UP000235965">
    <property type="component" value="Unassembled WGS sequence"/>
</dbReference>
<evidence type="ECO:0000256" key="1">
    <source>
        <dbReference type="ARBA" id="ARBA00004651"/>
    </source>
</evidence>
<evidence type="ECO:0000256" key="6">
    <source>
        <dbReference type="ARBA" id="ARBA00023170"/>
    </source>
</evidence>
<evidence type="ECO:0000313" key="10">
    <source>
        <dbReference type="Proteomes" id="UP000235965"/>
    </source>
</evidence>
<dbReference type="EMBL" id="NEVH01009126">
    <property type="protein sequence ID" value="PNF33536.1"/>
    <property type="molecule type" value="Genomic_DNA"/>
</dbReference>
<dbReference type="InterPro" id="IPR013604">
    <property type="entry name" value="7TM_chemorcpt"/>
</dbReference>
<dbReference type="GO" id="GO:0007165">
    <property type="term" value="P:signal transduction"/>
    <property type="evidence" value="ECO:0007669"/>
    <property type="project" value="UniProtKB-KW"/>
</dbReference>
<dbReference type="AlphaFoldDB" id="A0A2J7QY80"/>
<reference evidence="9 10" key="1">
    <citation type="submission" date="2017-12" db="EMBL/GenBank/DDBJ databases">
        <title>Hemimetabolous genomes reveal molecular basis of termite eusociality.</title>
        <authorList>
            <person name="Harrison M.C."/>
            <person name="Jongepier E."/>
            <person name="Robertson H.M."/>
            <person name="Arning N."/>
            <person name="Bitard-Feildel T."/>
            <person name="Chao H."/>
            <person name="Childers C.P."/>
            <person name="Dinh H."/>
            <person name="Doddapaneni H."/>
            <person name="Dugan S."/>
            <person name="Gowin J."/>
            <person name="Greiner C."/>
            <person name="Han Y."/>
            <person name="Hu H."/>
            <person name="Hughes D.S.T."/>
            <person name="Huylmans A.-K."/>
            <person name="Kemena C."/>
            <person name="Kremer L.P.M."/>
            <person name="Lee S.L."/>
            <person name="Lopez-Ezquerra A."/>
            <person name="Mallet L."/>
            <person name="Monroy-Kuhn J.M."/>
            <person name="Moser A."/>
            <person name="Murali S.C."/>
            <person name="Muzny D.M."/>
            <person name="Otani S."/>
            <person name="Piulachs M.-D."/>
            <person name="Poelchau M."/>
            <person name="Qu J."/>
            <person name="Schaub F."/>
            <person name="Wada-Katsumata A."/>
            <person name="Worley K.C."/>
            <person name="Xie Q."/>
            <person name="Ylla G."/>
            <person name="Poulsen M."/>
            <person name="Gibbs R.A."/>
            <person name="Schal C."/>
            <person name="Richards S."/>
            <person name="Belles X."/>
            <person name="Korb J."/>
            <person name="Bornberg-Bauer E."/>
        </authorList>
    </citation>
    <scope>NUCLEOTIDE SEQUENCE [LARGE SCALE GENOMIC DNA]</scope>
    <source>
        <tissue evidence="9">Whole body</tissue>
    </source>
</reference>
<evidence type="ECO:0000256" key="5">
    <source>
        <dbReference type="ARBA" id="ARBA00023136"/>
    </source>
</evidence>
<sequence length="349" mass="39836">MKFTLVQFSGVVPVFLALTANRRNMVRLVMKLSAVDMNLNPFGDNIYKKHKAKIFICLISVTVFIIPTHGLLIYLWGRDDILKDVTFNLAYFTGLINDMEFVSIVMLLQEMLSLLNRRIESVLINELRSRRTAPQTTAHVGGGKGYRCLTTSHFGSISEFLELPPDLQALNTFNSVSTEAMYCQSKVTERIVNCRKIYSKLYSICCFVNCMYGFTLLLSIVTHIVCFVSDFNFAVLYMITPYTREKEFVSRQEVIPFLARSLTRALSIITVTLPCQKASEEWQRCIDNIQELLLCTDQKDVIRQLNLFSNQLENNRIKFTACGFFVVDLSLLTTLTGIIVTYIVLLAQI</sequence>
<dbReference type="GO" id="GO:0030425">
    <property type="term" value="C:dendrite"/>
    <property type="evidence" value="ECO:0007669"/>
    <property type="project" value="TreeGrafter"/>
</dbReference>
<feature type="transmembrane region" description="Helical" evidence="8">
    <location>
        <begin position="319"/>
        <end position="345"/>
    </location>
</feature>
<keyword evidence="4 8" id="KW-1133">Transmembrane helix</keyword>
<evidence type="ECO:0000256" key="3">
    <source>
        <dbReference type="ARBA" id="ARBA00022692"/>
    </source>
</evidence>
<keyword evidence="2 8" id="KW-1003">Cell membrane</keyword>
<organism evidence="9 10">
    <name type="scientific">Cryptotermes secundus</name>
    <dbReference type="NCBI Taxonomy" id="105785"/>
    <lineage>
        <taxon>Eukaryota</taxon>
        <taxon>Metazoa</taxon>
        <taxon>Ecdysozoa</taxon>
        <taxon>Arthropoda</taxon>
        <taxon>Hexapoda</taxon>
        <taxon>Insecta</taxon>
        <taxon>Pterygota</taxon>
        <taxon>Neoptera</taxon>
        <taxon>Polyneoptera</taxon>
        <taxon>Dictyoptera</taxon>
        <taxon>Blattodea</taxon>
        <taxon>Blattoidea</taxon>
        <taxon>Termitoidae</taxon>
        <taxon>Kalotermitidae</taxon>
        <taxon>Cryptotermitinae</taxon>
        <taxon>Cryptotermes</taxon>
    </lineage>
</organism>
<evidence type="ECO:0000313" key="9">
    <source>
        <dbReference type="EMBL" id="PNF33536.1"/>
    </source>
</evidence>
<dbReference type="GO" id="GO:0050909">
    <property type="term" value="P:sensory perception of taste"/>
    <property type="evidence" value="ECO:0007669"/>
    <property type="project" value="InterPro"/>
</dbReference>
<comment type="function">
    <text evidence="8">Gustatory receptor which mediates acceptance or avoidance behavior, depending on its substrates.</text>
</comment>
<accession>A0A2J7QY80</accession>
<dbReference type="PANTHER" id="PTHR21143:SF133">
    <property type="entry name" value="GUSTATORY AND PHEROMONE RECEPTOR 32A-RELATED"/>
    <property type="match status" value="1"/>
</dbReference>
<comment type="caution">
    <text evidence="8">Lacks conserved residue(s) required for the propagation of feature annotation.</text>
</comment>
<evidence type="ECO:0000256" key="2">
    <source>
        <dbReference type="ARBA" id="ARBA00022475"/>
    </source>
</evidence>
<comment type="subcellular location">
    <subcellularLocation>
        <location evidence="1 8">Cell membrane</location>
        <topology evidence="1 8">Multi-pass membrane protein</topology>
    </subcellularLocation>
</comment>
<comment type="similarity">
    <text evidence="8">Belongs to the insect chemoreceptor superfamily. Gustatory receptor (GR) family.</text>
</comment>
<keyword evidence="6 8" id="KW-0675">Receptor</keyword>
<keyword evidence="10" id="KW-1185">Reference proteome</keyword>
<gene>
    <name evidence="9" type="ORF">B7P43_G17412</name>
</gene>
<dbReference type="GO" id="GO:0043025">
    <property type="term" value="C:neuronal cell body"/>
    <property type="evidence" value="ECO:0007669"/>
    <property type="project" value="TreeGrafter"/>
</dbReference>
<feature type="transmembrane region" description="Helical" evidence="8">
    <location>
        <begin position="89"/>
        <end position="108"/>
    </location>
</feature>
<feature type="transmembrane region" description="Helical" evidence="8">
    <location>
        <begin position="6"/>
        <end position="22"/>
    </location>
</feature>
<keyword evidence="5 8" id="KW-0472">Membrane</keyword>
<dbReference type="PANTHER" id="PTHR21143">
    <property type="entry name" value="INVERTEBRATE GUSTATORY RECEPTOR"/>
    <property type="match status" value="1"/>
</dbReference>
<dbReference type="GO" id="GO:0007635">
    <property type="term" value="P:chemosensory behavior"/>
    <property type="evidence" value="ECO:0007669"/>
    <property type="project" value="TreeGrafter"/>
</dbReference>
<dbReference type="GO" id="GO:0030424">
    <property type="term" value="C:axon"/>
    <property type="evidence" value="ECO:0007669"/>
    <property type="project" value="TreeGrafter"/>
</dbReference>
<comment type="caution">
    <text evidence="9">The sequence shown here is derived from an EMBL/GenBank/DDBJ whole genome shotgun (WGS) entry which is preliminary data.</text>
</comment>
<protein>
    <recommendedName>
        <fullName evidence="8">Gustatory receptor</fullName>
    </recommendedName>
</protein>
<evidence type="ECO:0000256" key="7">
    <source>
        <dbReference type="ARBA" id="ARBA00023224"/>
    </source>
</evidence>